<evidence type="ECO:0000256" key="1">
    <source>
        <dbReference type="SAM" id="Phobius"/>
    </source>
</evidence>
<protein>
    <submittedName>
        <fullName evidence="2">Uncharacterized protein</fullName>
    </submittedName>
</protein>
<keyword evidence="1" id="KW-1133">Transmembrane helix</keyword>
<sequence>MSQTGSSSQRQVLFSERLEGSCGFGPDSPVFTYVCWPGARCHSRTDVARKLPGVLSTSGYCLVIVSALAGPFWFTVVPSLSTPLTYRII</sequence>
<evidence type="ECO:0000313" key="3">
    <source>
        <dbReference type="Proteomes" id="UP000499080"/>
    </source>
</evidence>
<comment type="caution">
    <text evidence="2">The sequence shown here is derived from an EMBL/GenBank/DDBJ whole genome shotgun (WGS) entry which is preliminary data.</text>
</comment>
<evidence type="ECO:0000313" key="2">
    <source>
        <dbReference type="EMBL" id="GBM52507.1"/>
    </source>
</evidence>
<organism evidence="2 3">
    <name type="scientific">Araneus ventricosus</name>
    <name type="common">Orbweaver spider</name>
    <name type="synonym">Epeira ventricosa</name>
    <dbReference type="NCBI Taxonomy" id="182803"/>
    <lineage>
        <taxon>Eukaryota</taxon>
        <taxon>Metazoa</taxon>
        <taxon>Ecdysozoa</taxon>
        <taxon>Arthropoda</taxon>
        <taxon>Chelicerata</taxon>
        <taxon>Arachnida</taxon>
        <taxon>Araneae</taxon>
        <taxon>Araneomorphae</taxon>
        <taxon>Entelegynae</taxon>
        <taxon>Araneoidea</taxon>
        <taxon>Araneidae</taxon>
        <taxon>Araneus</taxon>
    </lineage>
</organism>
<gene>
    <name evidence="2" type="ORF">AVEN_106940_1</name>
</gene>
<dbReference type="Proteomes" id="UP000499080">
    <property type="component" value="Unassembled WGS sequence"/>
</dbReference>
<proteinExistence type="predicted"/>
<dbReference type="EMBL" id="BGPR01001381">
    <property type="protein sequence ID" value="GBM52507.1"/>
    <property type="molecule type" value="Genomic_DNA"/>
</dbReference>
<keyword evidence="3" id="KW-1185">Reference proteome</keyword>
<accession>A0A4Y2GH72</accession>
<name>A0A4Y2GH72_ARAVE</name>
<keyword evidence="1" id="KW-0812">Transmembrane</keyword>
<keyword evidence="1" id="KW-0472">Membrane</keyword>
<reference evidence="2 3" key="1">
    <citation type="journal article" date="2019" name="Sci. Rep.">
        <title>Orb-weaving spider Araneus ventricosus genome elucidates the spidroin gene catalogue.</title>
        <authorList>
            <person name="Kono N."/>
            <person name="Nakamura H."/>
            <person name="Ohtoshi R."/>
            <person name="Moran D.A.P."/>
            <person name="Shinohara A."/>
            <person name="Yoshida Y."/>
            <person name="Fujiwara M."/>
            <person name="Mori M."/>
            <person name="Tomita M."/>
            <person name="Arakawa K."/>
        </authorList>
    </citation>
    <scope>NUCLEOTIDE SEQUENCE [LARGE SCALE GENOMIC DNA]</scope>
</reference>
<feature type="transmembrane region" description="Helical" evidence="1">
    <location>
        <begin position="53"/>
        <end position="74"/>
    </location>
</feature>
<dbReference type="AlphaFoldDB" id="A0A4Y2GH72"/>